<proteinExistence type="predicted"/>
<name>A0ABT3RID0_9BACT</name>
<dbReference type="Proteomes" id="UP001207228">
    <property type="component" value="Unassembled WGS sequence"/>
</dbReference>
<evidence type="ECO:0008006" key="4">
    <source>
        <dbReference type="Google" id="ProtNLM"/>
    </source>
</evidence>
<dbReference type="RefSeq" id="WP_266053859.1">
    <property type="nucleotide sequence ID" value="NZ_JAPFQO010000011.1"/>
</dbReference>
<feature type="chain" id="PRO_5045603426" description="Lipoprotein" evidence="1">
    <location>
        <begin position="21"/>
        <end position="197"/>
    </location>
</feature>
<organism evidence="2 3">
    <name type="scientific">Pontibacter anaerobius</name>
    <dbReference type="NCBI Taxonomy" id="2993940"/>
    <lineage>
        <taxon>Bacteria</taxon>
        <taxon>Pseudomonadati</taxon>
        <taxon>Bacteroidota</taxon>
        <taxon>Cytophagia</taxon>
        <taxon>Cytophagales</taxon>
        <taxon>Hymenobacteraceae</taxon>
        <taxon>Pontibacter</taxon>
    </lineage>
</organism>
<sequence length="197" mass="22023">MKIRSTFRLPLLLLPLGLLGCQQNTEQEEGLASTHPQLAEGLANDTLTVPYNDSTNAKLYNRYRITTEQYRSSGNYSVGNMYRGKLAPLDEDSHTDARTYRTILKQGMEQGVNFAGKYTVVSIGCGTSCQQHFVIDRQSGKVLDKIQGSMGASFSADSRLFILNPPDEAVNYSECKQCEPEAYTFEAGKFRKLEQEQ</sequence>
<dbReference type="EMBL" id="JAPFQO010000011">
    <property type="protein sequence ID" value="MCX2741623.1"/>
    <property type="molecule type" value="Genomic_DNA"/>
</dbReference>
<keyword evidence="1" id="KW-0732">Signal</keyword>
<evidence type="ECO:0000313" key="3">
    <source>
        <dbReference type="Proteomes" id="UP001207228"/>
    </source>
</evidence>
<evidence type="ECO:0000256" key="1">
    <source>
        <dbReference type="SAM" id="SignalP"/>
    </source>
</evidence>
<reference evidence="2 3" key="1">
    <citation type="submission" date="2022-11" db="EMBL/GenBank/DDBJ databases">
        <title>The characterization of three novel Bacteroidetes species and genomic analysis of their roles in tidal elemental geochemical cycles.</title>
        <authorList>
            <person name="Ma K.-J."/>
        </authorList>
    </citation>
    <scope>NUCLEOTIDE SEQUENCE [LARGE SCALE GENOMIC DNA]</scope>
    <source>
        <strain evidence="2 3">M82</strain>
    </source>
</reference>
<gene>
    <name evidence="2" type="ORF">OO017_16810</name>
</gene>
<protein>
    <recommendedName>
        <fullName evidence="4">Lipoprotein</fullName>
    </recommendedName>
</protein>
<evidence type="ECO:0000313" key="2">
    <source>
        <dbReference type="EMBL" id="MCX2741623.1"/>
    </source>
</evidence>
<comment type="caution">
    <text evidence="2">The sequence shown here is derived from an EMBL/GenBank/DDBJ whole genome shotgun (WGS) entry which is preliminary data.</text>
</comment>
<dbReference type="PROSITE" id="PS51257">
    <property type="entry name" value="PROKAR_LIPOPROTEIN"/>
    <property type="match status" value="1"/>
</dbReference>
<feature type="signal peptide" evidence="1">
    <location>
        <begin position="1"/>
        <end position="20"/>
    </location>
</feature>
<accession>A0ABT3RID0</accession>
<keyword evidence="3" id="KW-1185">Reference proteome</keyword>